<gene>
    <name evidence="6" type="ORF">ELH90_15285</name>
</gene>
<dbReference type="PANTHER" id="PTHR43369:SF2">
    <property type="entry name" value="PHOSPHORIBOSYLGLYCINAMIDE FORMYLTRANSFERASE"/>
    <property type="match status" value="1"/>
</dbReference>
<dbReference type="GO" id="GO:0004644">
    <property type="term" value="F:phosphoribosylglycinamide formyltransferase activity"/>
    <property type="evidence" value="ECO:0007669"/>
    <property type="project" value="UniProtKB-EC"/>
</dbReference>
<dbReference type="EC" id="2.1.2.2" evidence="2"/>
<evidence type="ECO:0000256" key="4">
    <source>
        <dbReference type="ARBA" id="ARBA00022755"/>
    </source>
</evidence>
<evidence type="ECO:0000313" key="7">
    <source>
        <dbReference type="Proteomes" id="UP000292974"/>
    </source>
</evidence>
<dbReference type="GO" id="GO:0005737">
    <property type="term" value="C:cytoplasm"/>
    <property type="evidence" value="ECO:0007669"/>
    <property type="project" value="TreeGrafter"/>
</dbReference>
<evidence type="ECO:0000313" key="6">
    <source>
        <dbReference type="EMBL" id="TAY55527.1"/>
    </source>
</evidence>
<feature type="domain" description="Formyl transferase N-terminal" evidence="5">
    <location>
        <begin position="5"/>
        <end position="187"/>
    </location>
</feature>
<keyword evidence="3 6" id="KW-0808">Transferase</keyword>
<dbReference type="PANTHER" id="PTHR43369">
    <property type="entry name" value="PHOSPHORIBOSYLGLYCINAMIDE FORMYLTRANSFERASE"/>
    <property type="match status" value="1"/>
</dbReference>
<protein>
    <recommendedName>
        <fullName evidence="2">phosphoribosylglycinamide formyltransferase 1</fullName>
        <ecNumber evidence="2">2.1.2.2</ecNumber>
    </recommendedName>
</protein>
<dbReference type="InterPro" id="IPR036477">
    <property type="entry name" value="Formyl_transf_N_sf"/>
</dbReference>
<accession>A0A7M3E3K9</accession>
<dbReference type="SUPFAM" id="SSF53328">
    <property type="entry name" value="Formyltransferase"/>
    <property type="match status" value="1"/>
</dbReference>
<dbReference type="InterPro" id="IPR002376">
    <property type="entry name" value="Formyl_transf_N"/>
</dbReference>
<evidence type="ECO:0000256" key="2">
    <source>
        <dbReference type="ARBA" id="ARBA00012254"/>
    </source>
</evidence>
<dbReference type="Pfam" id="PF00551">
    <property type="entry name" value="Formyl_trans_N"/>
    <property type="match status" value="1"/>
</dbReference>
<evidence type="ECO:0000259" key="5">
    <source>
        <dbReference type="Pfam" id="PF00551"/>
    </source>
</evidence>
<proteinExistence type="predicted"/>
<evidence type="ECO:0000256" key="1">
    <source>
        <dbReference type="ARBA" id="ARBA00005054"/>
    </source>
</evidence>
<dbReference type="Gene3D" id="3.40.50.170">
    <property type="entry name" value="Formyl transferase, N-terminal domain"/>
    <property type="match status" value="1"/>
</dbReference>
<comment type="pathway">
    <text evidence="1">Purine metabolism; IMP biosynthesis via de novo pathway; N(2)-formyl-N(1)-(5-phospho-D-ribosyl)glycinamide from N(1)-(5-phospho-D-ribosyl)glycinamide (10-formyl THF route): step 1/1.</text>
</comment>
<evidence type="ECO:0000256" key="3">
    <source>
        <dbReference type="ARBA" id="ARBA00022679"/>
    </source>
</evidence>
<keyword evidence="4" id="KW-0658">Purine biosynthesis</keyword>
<dbReference type="AlphaFoldDB" id="A0A7M3E3K9"/>
<reference evidence="6 7" key="1">
    <citation type="submission" date="2019-02" db="EMBL/GenBank/DDBJ databases">
        <title>The genomic architecture of introgression among sibling species of bacteria.</title>
        <authorList>
            <person name="Cavassim M.I.A."/>
            <person name="Moeskjaer S."/>
            <person name="Moslemi C."/>
            <person name="Fields B."/>
            <person name="Bachmann A."/>
            <person name="Vilhjalmsson B."/>
            <person name="Schierup M.H."/>
            <person name="Young J.P.W."/>
            <person name="Andersen S.U."/>
        </authorList>
    </citation>
    <scope>NUCLEOTIDE SEQUENCE [LARGE SCALE GENOMIC DNA]</scope>
    <source>
        <strain evidence="6 7">SM135B</strain>
    </source>
</reference>
<dbReference type="Proteomes" id="UP000292974">
    <property type="component" value="Unassembled WGS sequence"/>
</dbReference>
<dbReference type="EMBL" id="SIOP01000001">
    <property type="protein sequence ID" value="TAY55527.1"/>
    <property type="molecule type" value="Genomic_DNA"/>
</dbReference>
<comment type="caution">
    <text evidence="6">The sequence shown here is derived from an EMBL/GenBank/DDBJ whole genome shotgun (WGS) entry which is preliminary data.</text>
</comment>
<dbReference type="GO" id="GO:0006189">
    <property type="term" value="P:'de novo' IMP biosynthetic process"/>
    <property type="evidence" value="ECO:0007669"/>
    <property type="project" value="InterPro"/>
</dbReference>
<organism evidence="6 7">
    <name type="scientific">Rhizobium leguminosarum</name>
    <dbReference type="NCBI Taxonomy" id="384"/>
    <lineage>
        <taxon>Bacteria</taxon>
        <taxon>Pseudomonadati</taxon>
        <taxon>Pseudomonadota</taxon>
        <taxon>Alphaproteobacteria</taxon>
        <taxon>Hyphomicrobiales</taxon>
        <taxon>Rhizobiaceae</taxon>
        <taxon>Rhizobium/Agrobacterium group</taxon>
        <taxon>Rhizobium</taxon>
    </lineage>
</organism>
<name>A0A7M3E3K9_RHILE</name>
<dbReference type="RefSeq" id="WP_130718878.1">
    <property type="nucleotide sequence ID" value="NZ_SIOP01000001.1"/>
</dbReference>
<dbReference type="InterPro" id="IPR004607">
    <property type="entry name" value="GART"/>
</dbReference>
<sequence length="199" mass="21722">MNRLRIAFLASNNGTSFRAVYEAIQSDKLDATAVLLVTNKNHSPAFAFAEEHGVPSFHIPTKGVEADADKRLQETLVGYGADLVVLSGYLRKLGPLTLETFKGRILNVHPGLLPKYGGLGMYGRKVHQAVLDNKERSTAATIHLVDAQYDHGLTIATEVVPIDAADDISSLEIRVMEAECVLFVETIRRIIGGQLPLPF</sequence>
<dbReference type="CDD" id="cd08645">
    <property type="entry name" value="FMT_core_GART"/>
    <property type="match status" value="1"/>
</dbReference>